<feature type="transmembrane region" description="Helical" evidence="1">
    <location>
        <begin position="157"/>
        <end position="181"/>
    </location>
</feature>
<comment type="caution">
    <text evidence="3">The sequence shown here is derived from an EMBL/GenBank/DDBJ whole genome shotgun (WGS) entry which is preliminary data.</text>
</comment>
<evidence type="ECO:0000256" key="1">
    <source>
        <dbReference type="SAM" id="Phobius"/>
    </source>
</evidence>
<feature type="transmembrane region" description="Helical" evidence="1">
    <location>
        <begin position="101"/>
        <end position="120"/>
    </location>
</feature>
<dbReference type="Proteomes" id="UP000772434">
    <property type="component" value="Unassembled WGS sequence"/>
</dbReference>
<proteinExistence type="predicted"/>
<feature type="transmembrane region" description="Helical" evidence="1">
    <location>
        <begin position="187"/>
        <end position="208"/>
    </location>
</feature>
<evidence type="ECO:0000313" key="4">
    <source>
        <dbReference type="Proteomes" id="UP000772434"/>
    </source>
</evidence>
<keyword evidence="1" id="KW-1133">Transmembrane helix</keyword>
<reference evidence="3" key="1">
    <citation type="submission" date="2020-11" db="EMBL/GenBank/DDBJ databases">
        <authorList>
            <consortium name="DOE Joint Genome Institute"/>
            <person name="Ahrendt S."/>
            <person name="Riley R."/>
            <person name="Andreopoulos W."/>
            <person name="Labutti K."/>
            <person name="Pangilinan J."/>
            <person name="Ruiz-Duenas F.J."/>
            <person name="Barrasa J.M."/>
            <person name="Sanchez-Garcia M."/>
            <person name="Camarero S."/>
            <person name="Miyauchi S."/>
            <person name="Serrano A."/>
            <person name="Linde D."/>
            <person name="Babiker R."/>
            <person name="Drula E."/>
            <person name="Ayuso-Fernandez I."/>
            <person name="Pacheco R."/>
            <person name="Padilla G."/>
            <person name="Ferreira P."/>
            <person name="Barriuso J."/>
            <person name="Kellner H."/>
            <person name="Castanera R."/>
            <person name="Alfaro M."/>
            <person name="Ramirez L."/>
            <person name="Pisabarro A.G."/>
            <person name="Kuo A."/>
            <person name="Tritt A."/>
            <person name="Lipzen A."/>
            <person name="He G."/>
            <person name="Yan M."/>
            <person name="Ng V."/>
            <person name="Cullen D."/>
            <person name="Martin F."/>
            <person name="Rosso M.-N."/>
            <person name="Henrissat B."/>
            <person name="Hibbett D."/>
            <person name="Martinez A.T."/>
            <person name="Grigoriev I.V."/>
        </authorList>
    </citation>
    <scope>NUCLEOTIDE SEQUENCE</scope>
    <source>
        <strain evidence="3">AH 40177</strain>
    </source>
</reference>
<dbReference type="OrthoDB" id="3219854at2759"/>
<dbReference type="Pfam" id="PF20153">
    <property type="entry name" value="DUF6535"/>
    <property type="match status" value="1"/>
</dbReference>
<gene>
    <name evidence="3" type="ORF">BDP27DRAFT_1222677</name>
</gene>
<feature type="transmembrane region" description="Helical" evidence="1">
    <location>
        <begin position="30"/>
        <end position="49"/>
    </location>
</feature>
<keyword evidence="4" id="KW-1185">Reference proteome</keyword>
<dbReference type="AlphaFoldDB" id="A0A9P5U8Y0"/>
<keyword evidence="1" id="KW-0472">Membrane</keyword>
<evidence type="ECO:0000313" key="3">
    <source>
        <dbReference type="EMBL" id="KAF9069423.1"/>
    </source>
</evidence>
<protein>
    <recommendedName>
        <fullName evidence="2">DUF6535 domain-containing protein</fullName>
    </recommendedName>
</protein>
<keyword evidence="1" id="KW-0812">Transmembrane</keyword>
<evidence type="ECO:0000259" key="2">
    <source>
        <dbReference type="Pfam" id="PF20153"/>
    </source>
</evidence>
<dbReference type="EMBL" id="JADNRY010000051">
    <property type="protein sequence ID" value="KAF9069423.1"/>
    <property type="molecule type" value="Genomic_DNA"/>
</dbReference>
<sequence length="211" mass="23098">MAAGATIWQEYIKEAGAHDQQLLQQWNQNLDTMLIVATLFSAVVTAFVIETIQGLGPSSQDLTNSLLLDIVQGIKNTSLNTTQTQAETDFVVSPTNVWVNGLWFTSLACSLGDAAIAMLIKQWLNAYSAGLPASPQLHARMRQHRFNALIRWKTPEIIGFLPFALSICVMMFLAGLSVWLFSLNNTIAIASTACIGIIFIFHVASLFLPAI</sequence>
<dbReference type="InterPro" id="IPR045338">
    <property type="entry name" value="DUF6535"/>
</dbReference>
<feature type="non-terminal residue" evidence="3">
    <location>
        <position position="211"/>
    </location>
</feature>
<feature type="domain" description="DUF6535" evidence="2">
    <location>
        <begin position="8"/>
        <end position="182"/>
    </location>
</feature>
<accession>A0A9P5U8Y0</accession>
<organism evidence="3 4">
    <name type="scientific">Rhodocollybia butyracea</name>
    <dbReference type="NCBI Taxonomy" id="206335"/>
    <lineage>
        <taxon>Eukaryota</taxon>
        <taxon>Fungi</taxon>
        <taxon>Dikarya</taxon>
        <taxon>Basidiomycota</taxon>
        <taxon>Agaricomycotina</taxon>
        <taxon>Agaricomycetes</taxon>
        <taxon>Agaricomycetidae</taxon>
        <taxon>Agaricales</taxon>
        <taxon>Marasmiineae</taxon>
        <taxon>Omphalotaceae</taxon>
        <taxon>Rhodocollybia</taxon>
    </lineage>
</organism>
<name>A0A9P5U8Y0_9AGAR</name>